<dbReference type="GeneID" id="108630316"/>
<protein>
    <recommendedName>
        <fullName evidence="4">long-chain-fatty-acid--CoA ligase</fullName>
        <ecNumber evidence="4">6.2.1.3</ecNumber>
    </recommendedName>
</protein>
<sequence length="698" mass="77263">MVVLLLKDNMTAVQPIQSNGAIKGFTTNVKETTTKGFYYATHSETGLEGPDQVLPAESFTTTKPDGCVRIRLNCEGVNSVSPVSVPGLLSSIATKYPDQIALVSRPDENGQRKKYTYKEYETQVRTVAKAFIKLGLERYHGVCILGFNSPEWFFADVGAIYAGGFAVGIYTTNTPEACHYCADSSKANIILVEDTKQLDKILEVKHNLPHLKAIVQYEGTPEREGVLSWDELIKLGKQESDDKLNEVLKRIGANECCTLVYTSGTVGNPKAVMLSHDNLIHDVRVVVHTLQLTDKNNVLISYLPLSHVAAQMIDIYCSMMVAATLYFGDKNALKGGLLDTMLAARPTIFVGVPRVWEKIYEKMQTVARNNGVVKTWISSWAKSQALYYNMNKMNGNDSKTWGYSFAKWLVFSKVRAALGLDRCFLAITAAAPLSNEIKQYFMSLDILLHEAYGMSESAGAHTISKPDCYRLGTVGMSLPGFGTKLDNPDSNGEGEVCMRGRHIFMGYLNEPEKTAETLDSDGWLHSGDVGKIDSDGFLSITGRIKELIITAGGENIPPVYIEQLVLAELPALSNALLVGDKRKFLTMLVTLKTEMNPDTGEPKDNFTPETLEWLASIGSNSKTVTDVLNTHDKVVYEEIDKAIKRANTKVISNAQKVQKFKILPHDFSVPTGELGPTLKLKRNVVYKMYEDMIEDMYT</sequence>
<evidence type="ECO:0000313" key="6">
    <source>
        <dbReference type="Proteomes" id="UP000694925"/>
    </source>
</evidence>
<name>A0AAJ7JAZ8_9HYME</name>
<organism evidence="6 7">
    <name type="scientific">Ceratina calcarata</name>
    <dbReference type="NCBI Taxonomy" id="156304"/>
    <lineage>
        <taxon>Eukaryota</taxon>
        <taxon>Metazoa</taxon>
        <taxon>Ecdysozoa</taxon>
        <taxon>Arthropoda</taxon>
        <taxon>Hexapoda</taxon>
        <taxon>Insecta</taxon>
        <taxon>Pterygota</taxon>
        <taxon>Neoptera</taxon>
        <taxon>Endopterygota</taxon>
        <taxon>Hymenoptera</taxon>
        <taxon>Apocrita</taxon>
        <taxon>Aculeata</taxon>
        <taxon>Apoidea</taxon>
        <taxon>Anthophila</taxon>
        <taxon>Apidae</taxon>
        <taxon>Ceratina</taxon>
        <taxon>Zadontomerus</taxon>
    </lineage>
</organism>
<evidence type="ECO:0000313" key="7">
    <source>
        <dbReference type="RefSeq" id="XP_017889008.1"/>
    </source>
</evidence>
<evidence type="ECO:0000256" key="2">
    <source>
        <dbReference type="ARBA" id="ARBA00022832"/>
    </source>
</evidence>
<dbReference type="KEGG" id="ccal:108630316"/>
<reference evidence="7" key="1">
    <citation type="submission" date="2025-08" db="UniProtKB">
        <authorList>
            <consortium name="RefSeq"/>
        </authorList>
    </citation>
    <scope>IDENTIFICATION</scope>
    <source>
        <tissue evidence="7">Whole body</tissue>
    </source>
</reference>
<accession>A0AAJ7JAZ8</accession>
<dbReference type="PANTHER" id="PTHR43272">
    <property type="entry name" value="LONG-CHAIN-FATTY-ACID--COA LIGASE"/>
    <property type="match status" value="1"/>
</dbReference>
<evidence type="ECO:0000256" key="3">
    <source>
        <dbReference type="ARBA" id="ARBA00023098"/>
    </source>
</evidence>
<evidence type="ECO:0000259" key="5">
    <source>
        <dbReference type="Pfam" id="PF00501"/>
    </source>
</evidence>
<dbReference type="CTD" id="44117"/>
<dbReference type="InterPro" id="IPR042099">
    <property type="entry name" value="ANL_N_sf"/>
</dbReference>
<proteinExistence type="predicted"/>
<dbReference type="RefSeq" id="XP_017889008.1">
    <property type="nucleotide sequence ID" value="XM_018033519.2"/>
</dbReference>
<dbReference type="EC" id="6.2.1.3" evidence="4"/>
<dbReference type="PANTHER" id="PTHR43272:SF32">
    <property type="entry name" value="AMP-DEPENDENT SYNTHETASE_LIGASE DOMAIN-CONTAINING PROTEIN"/>
    <property type="match status" value="1"/>
</dbReference>
<dbReference type="Proteomes" id="UP000694925">
    <property type="component" value="Unplaced"/>
</dbReference>
<feature type="domain" description="AMP-dependent synthetase/ligase" evidence="5">
    <location>
        <begin position="93"/>
        <end position="508"/>
    </location>
</feature>
<keyword evidence="1 7" id="KW-0436">Ligase</keyword>
<keyword evidence="3" id="KW-0443">Lipid metabolism</keyword>
<dbReference type="GO" id="GO:0004467">
    <property type="term" value="F:long-chain fatty acid-CoA ligase activity"/>
    <property type="evidence" value="ECO:0007669"/>
    <property type="project" value="UniProtKB-EC"/>
</dbReference>
<dbReference type="SUPFAM" id="SSF56801">
    <property type="entry name" value="Acetyl-CoA synthetase-like"/>
    <property type="match status" value="1"/>
</dbReference>
<gene>
    <name evidence="7" type="primary">LOC108630316</name>
</gene>
<dbReference type="GO" id="GO:0005783">
    <property type="term" value="C:endoplasmic reticulum"/>
    <property type="evidence" value="ECO:0007669"/>
    <property type="project" value="TreeGrafter"/>
</dbReference>
<dbReference type="Gene3D" id="3.40.50.12780">
    <property type="entry name" value="N-terminal domain of ligase-like"/>
    <property type="match status" value="1"/>
</dbReference>
<dbReference type="InterPro" id="IPR000873">
    <property type="entry name" value="AMP-dep_synth/lig_dom"/>
</dbReference>
<dbReference type="AlphaFoldDB" id="A0AAJ7JAZ8"/>
<dbReference type="GO" id="GO:0016020">
    <property type="term" value="C:membrane"/>
    <property type="evidence" value="ECO:0007669"/>
    <property type="project" value="TreeGrafter"/>
</dbReference>
<keyword evidence="6" id="KW-1185">Reference proteome</keyword>
<keyword evidence="2" id="KW-0276">Fatty acid metabolism</keyword>
<evidence type="ECO:0000256" key="1">
    <source>
        <dbReference type="ARBA" id="ARBA00022598"/>
    </source>
</evidence>
<evidence type="ECO:0000256" key="4">
    <source>
        <dbReference type="ARBA" id="ARBA00026121"/>
    </source>
</evidence>
<dbReference type="Pfam" id="PF00501">
    <property type="entry name" value="AMP-binding"/>
    <property type="match status" value="1"/>
</dbReference>